<evidence type="ECO:0000313" key="2">
    <source>
        <dbReference type="Proteomes" id="UP001209878"/>
    </source>
</evidence>
<proteinExistence type="predicted"/>
<dbReference type="AlphaFoldDB" id="A0AAD9UKQ9"/>
<evidence type="ECO:0000313" key="1">
    <source>
        <dbReference type="EMBL" id="KAK2193134.1"/>
    </source>
</evidence>
<keyword evidence="2" id="KW-1185">Reference proteome</keyword>
<dbReference type="InterPro" id="IPR043151">
    <property type="entry name" value="BAH_sf"/>
</dbReference>
<protein>
    <recommendedName>
        <fullName evidence="3">AT-rich interactive domain-containing protein 5B</fullName>
    </recommendedName>
</protein>
<comment type="caution">
    <text evidence="1">The sequence shown here is derived from an EMBL/GenBank/DDBJ whole genome shotgun (WGS) entry which is preliminary data.</text>
</comment>
<reference evidence="1" key="1">
    <citation type="journal article" date="2023" name="Mol. Biol. Evol.">
        <title>Third-Generation Sequencing Reveals the Adaptive Role of the Epigenome in Three Deep-Sea Polychaetes.</title>
        <authorList>
            <person name="Perez M."/>
            <person name="Aroh O."/>
            <person name="Sun Y."/>
            <person name="Lan Y."/>
            <person name="Juniper S.K."/>
            <person name="Young C.R."/>
            <person name="Angers B."/>
            <person name="Qian P.Y."/>
        </authorList>
    </citation>
    <scope>NUCLEOTIDE SEQUENCE</scope>
    <source>
        <strain evidence="1">R07B-5</strain>
    </source>
</reference>
<sequence length="94" mass="10667">MEPPDIQFVGPPCGHHGSYTFYRAFKFTKGHKTKVITLGQFFFAKITPDAPVCIGDLQLVWHHKNHDDQPLCSVRLYFLPEDTPDGRLACHGEV</sequence>
<dbReference type="Gene3D" id="2.30.30.490">
    <property type="match status" value="1"/>
</dbReference>
<gene>
    <name evidence="1" type="ORF">NP493_17g10033</name>
</gene>
<dbReference type="Proteomes" id="UP001209878">
    <property type="component" value="Unassembled WGS sequence"/>
</dbReference>
<accession>A0AAD9UKQ9</accession>
<dbReference type="EMBL" id="JAODUO010000017">
    <property type="protein sequence ID" value="KAK2193134.1"/>
    <property type="molecule type" value="Genomic_DNA"/>
</dbReference>
<organism evidence="1 2">
    <name type="scientific">Ridgeia piscesae</name>
    <name type="common">Tubeworm</name>
    <dbReference type="NCBI Taxonomy" id="27915"/>
    <lineage>
        <taxon>Eukaryota</taxon>
        <taxon>Metazoa</taxon>
        <taxon>Spiralia</taxon>
        <taxon>Lophotrochozoa</taxon>
        <taxon>Annelida</taxon>
        <taxon>Polychaeta</taxon>
        <taxon>Sedentaria</taxon>
        <taxon>Canalipalpata</taxon>
        <taxon>Sabellida</taxon>
        <taxon>Siboglinidae</taxon>
        <taxon>Ridgeia</taxon>
    </lineage>
</organism>
<name>A0AAD9UKQ9_RIDPI</name>
<evidence type="ECO:0008006" key="3">
    <source>
        <dbReference type="Google" id="ProtNLM"/>
    </source>
</evidence>